<name>A0A7L6ANU7_9GAMM</name>
<keyword evidence="3" id="KW-1185">Reference proteome</keyword>
<accession>A0A7L6ANU7</accession>
<dbReference type="KEGG" id="this:HZT40_03180"/>
<organism evidence="2 3">
    <name type="scientific">Candidatus Thiothrix singaporensis</name>
    <dbReference type="NCBI Taxonomy" id="2799669"/>
    <lineage>
        <taxon>Bacteria</taxon>
        <taxon>Pseudomonadati</taxon>
        <taxon>Pseudomonadota</taxon>
        <taxon>Gammaproteobacteria</taxon>
        <taxon>Thiotrichales</taxon>
        <taxon>Thiotrichaceae</taxon>
        <taxon>Thiothrix</taxon>
    </lineage>
</organism>
<evidence type="ECO:0000313" key="3">
    <source>
        <dbReference type="Proteomes" id="UP000510621"/>
    </source>
</evidence>
<feature type="domain" description="Transposase Tn5-like N-terminal" evidence="1">
    <location>
        <begin position="2"/>
        <end position="32"/>
    </location>
</feature>
<dbReference type="AlphaFoldDB" id="A0A7L6ANU7"/>
<reference evidence="2" key="1">
    <citation type="submission" date="2020-06" db="EMBL/GenBank/DDBJ databases">
        <title>Analysis procedures for assessing recovery of high quality, complete, closed genomes from Nanopore long read metagenome sequencing.</title>
        <authorList>
            <person name="Bessarab I."/>
            <person name="Arumugam K."/>
            <person name="Haryono M."/>
            <person name="Liu X."/>
            <person name="Roy S."/>
            <person name="Zuniga-Montanez R.E."/>
            <person name="Qiu G."/>
            <person name="Drautz-Moses D.I."/>
            <person name="Law Y.Y."/>
            <person name="Wuertz S."/>
            <person name="Lauro F.M."/>
            <person name="Huson D.H."/>
            <person name="Williams R.B."/>
        </authorList>
    </citation>
    <scope>NUCLEOTIDE SEQUENCE [LARGE SCALE GENOMIC DNA]</scope>
    <source>
        <strain evidence="2">SSD2</strain>
    </source>
</reference>
<dbReference type="Proteomes" id="UP000510621">
    <property type="component" value="Chromosome"/>
</dbReference>
<evidence type="ECO:0000313" key="2">
    <source>
        <dbReference type="EMBL" id="QLQ30773.1"/>
    </source>
</evidence>
<evidence type="ECO:0000259" key="1">
    <source>
        <dbReference type="Pfam" id="PF14706"/>
    </source>
</evidence>
<gene>
    <name evidence="2" type="ORF">HZT40_03180</name>
</gene>
<dbReference type="EMBL" id="CP059265">
    <property type="protein sequence ID" value="QLQ30773.1"/>
    <property type="molecule type" value="Genomic_DNA"/>
</dbReference>
<sequence>MNWAVEELQGLDLGDERLNKRTYQLVGDFFANASQHPGLLRRLGRNASGLPLFRQWPG</sequence>
<dbReference type="Pfam" id="PF14706">
    <property type="entry name" value="Tnp_DNA_bind"/>
    <property type="match status" value="1"/>
</dbReference>
<dbReference type="InterPro" id="IPR014735">
    <property type="entry name" value="Transposase_Tn5-like_N"/>
</dbReference>
<protein>
    <recommendedName>
        <fullName evidence="1">Transposase Tn5-like N-terminal domain-containing protein</fullName>
    </recommendedName>
</protein>
<dbReference type="Gene3D" id="1.10.246.40">
    <property type="entry name" value="Tn5 transposase, domain 1"/>
    <property type="match status" value="1"/>
</dbReference>
<proteinExistence type="predicted"/>
<dbReference type="InterPro" id="IPR038215">
    <property type="entry name" value="TN5-like_N_sf"/>
</dbReference>